<name>A0ABT5WXJ5_9SPHN</name>
<evidence type="ECO:0000256" key="1">
    <source>
        <dbReference type="ARBA" id="ARBA00023002"/>
    </source>
</evidence>
<gene>
    <name evidence="4" type="ORF">PYV00_23190</name>
</gene>
<accession>A0ABT5WXJ5</accession>
<dbReference type="RefSeq" id="WP_275230728.1">
    <property type="nucleotide sequence ID" value="NZ_JARESE010000092.1"/>
</dbReference>
<evidence type="ECO:0000256" key="2">
    <source>
        <dbReference type="ARBA" id="ARBA00023033"/>
    </source>
</evidence>
<dbReference type="InterPro" id="IPR011251">
    <property type="entry name" value="Luciferase-like_dom"/>
</dbReference>
<reference evidence="4 5" key="1">
    <citation type="submission" date="2023-03" db="EMBL/GenBank/DDBJ databases">
        <title>NovoSphingobium album sp. nov. isolated from polycyclic aromatic hydrocarbons- and heavy-metal polluted soil.</title>
        <authorList>
            <person name="Liu Z."/>
            <person name="Wang K."/>
        </authorList>
    </citation>
    <scope>NUCLEOTIDE SEQUENCE [LARGE SCALE GENOMIC DNA]</scope>
    <source>
        <strain evidence="4 5">H3SJ31-1</strain>
    </source>
</reference>
<sequence length="362" mass="40324">MKFGLFSLMSLRDNPGGIRGVLSDTRRMVRLAEEIGFDAAWFAEHHFTNNSVSASPLAVAANMAAVTSRIRLGSAVLVLPLYHPLRLAQEIAYVDQVSDGRLVLGVGTGYQPFEFARYGTGVETRTEHFIECWDVLEQALAHGHVEYEGSFFSIPSTNLMMRPVQQPLPDLYVASSNLDVLRRLVPAGGKPFVQVGWLGSKVLAKKVADMHEVWGKAGFSHRPMHVAVQQYVHVCDTAVEALEAAERARFVARMIDALRSPHLAFEGYKVQAPLLKDEPPLEVFRDNLVIGHPHYVAERLIEEFRTLKPDYYNCFFQFGDMPIARAQRSLARFGSEVLPLIEKELGPLNQLGATEPALLRAS</sequence>
<evidence type="ECO:0000313" key="4">
    <source>
        <dbReference type="EMBL" id="MDE8654607.1"/>
    </source>
</evidence>
<dbReference type="Gene3D" id="3.20.20.30">
    <property type="entry name" value="Luciferase-like domain"/>
    <property type="match status" value="1"/>
</dbReference>
<dbReference type="Proteomes" id="UP001216253">
    <property type="component" value="Unassembled WGS sequence"/>
</dbReference>
<feature type="domain" description="Luciferase-like" evidence="3">
    <location>
        <begin position="1"/>
        <end position="304"/>
    </location>
</feature>
<keyword evidence="1" id="KW-0560">Oxidoreductase</keyword>
<dbReference type="Pfam" id="PF00296">
    <property type="entry name" value="Bac_luciferase"/>
    <property type="match status" value="1"/>
</dbReference>
<keyword evidence="2" id="KW-0503">Monooxygenase</keyword>
<dbReference type="SUPFAM" id="SSF51679">
    <property type="entry name" value="Bacterial luciferase-like"/>
    <property type="match status" value="1"/>
</dbReference>
<proteinExistence type="predicted"/>
<dbReference type="EMBL" id="JARESE010000092">
    <property type="protein sequence ID" value="MDE8654607.1"/>
    <property type="molecule type" value="Genomic_DNA"/>
</dbReference>
<dbReference type="InterPro" id="IPR036661">
    <property type="entry name" value="Luciferase-like_sf"/>
</dbReference>
<dbReference type="InterPro" id="IPR050766">
    <property type="entry name" value="Bact_Lucif_Oxidored"/>
</dbReference>
<evidence type="ECO:0000259" key="3">
    <source>
        <dbReference type="Pfam" id="PF00296"/>
    </source>
</evidence>
<keyword evidence="5" id="KW-1185">Reference proteome</keyword>
<organism evidence="4 5">
    <name type="scientific">Novosphingobium album</name>
    <name type="common">ex Liu et al. 2023</name>
    <dbReference type="NCBI Taxonomy" id="3031130"/>
    <lineage>
        <taxon>Bacteria</taxon>
        <taxon>Pseudomonadati</taxon>
        <taxon>Pseudomonadota</taxon>
        <taxon>Alphaproteobacteria</taxon>
        <taxon>Sphingomonadales</taxon>
        <taxon>Sphingomonadaceae</taxon>
        <taxon>Novosphingobium</taxon>
    </lineage>
</organism>
<comment type="caution">
    <text evidence="4">The sequence shown here is derived from an EMBL/GenBank/DDBJ whole genome shotgun (WGS) entry which is preliminary data.</text>
</comment>
<dbReference type="PANTHER" id="PTHR30137">
    <property type="entry name" value="LUCIFERASE-LIKE MONOOXYGENASE"/>
    <property type="match status" value="1"/>
</dbReference>
<evidence type="ECO:0000313" key="5">
    <source>
        <dbReference type="Proteomes" id="UP001216253"/>
    </source>
</evidence>
<protein>
    <submittedName>
        <fullName evidence="4">LLM class flavin-dependent oxidoreductase</fullName>
    </submittedName>
</protein>
<dbReference type="PANTHER" id="PTHR30137:SF8">
    <property type="entry name" value="BLR5498 PROTEIN"/>
    <property type="match status" value="1"/>
</dbReference>